<dbReference type="InterPro" id="IPR044859">
    <property type="entry name" value="Allene_oxi_cyc_Dirigent"/>
</dbReference>
<accession>E3G0K4</accession>
<dbReference type="Pfam" id="PF06351">
    <property type="entry name" value="Allene_ox_cyc"/>
    <property type="match status" value="1"/>
</dbReference>
<comment type="similarity">
    <text evidence="1">Belongs to the allene oxide cyclase family.</text>
</comment>
<keyword evidence="4" id="KW-0413">Isomerase</keyword>
<name>E3G0K4_STIAD</name>
<evidence type="ECO:0000256" key="1">
    <source>
        <dbReference type="ARBA" id="ARBA00007982"/>
    </source>
</evidence>
<evidence type="ECO:0000313" key="6">
    <source>
        <dbReference type="EMBL" id="ADO73769.1"/>
    </source>
</evidence>
<dbReference type="GO" id="GO:0009695">
    <property type="term" value="P:jasmonic acid biosynthetic process"/>
    <property type="evidence" value="ECO:0007669"/>
    <property type="project" value="InterPro"/>
</dbReference>
<dbReference type="GO" id="GO:0046423">
    <property type="term" value="F:allene-oxide cyclase activity"/>
    <property type="evidence" value="ECO:0007669"/>
    <property type="project" value="UniProtKB-EC"/>
</dbReference>
<proteinExistence type="inferred from homology"/>
<evidence type="ECO:0000256" key="5">
    <source>
        <dbReference type="ARBA" id="ARBA00049891"/>
    </source>
</evidence>
<keyword evidence="7" id="KW-1185">Reference proteome</keyword>
<gene>
    <name evidence="6" type="ordered locus">STAUR_6009</name>
</gene>
<evidence type="ECO:0000256" key="2">
    <source>
        <dbReference type="ARBA" id="ARBA00012209"/>
    </source>
</evidence>
<dbReference type="AlphaFoldDB" id="E3G0K4"/>
<protein>
    <recommendedName>
        <fullName evidence="2">allene-oxide cyclase</fullName>
        <ecNumber evidence="2">5.3.99.6</ecNumber>
    </recommendedName>
</protein>
<comment type="catalytic activity">
    <reaction evidence="5">
        <text>(9Z,13S,15Z)-12,13-epoxyoctadeca-9,11,15-trienoate = (9S,13S,15Z)-12-oxophyto-10,15-dienoate</text>
        <dbReference type="Rhea" id="RHEA:22592"/>
        <dbReference type="ChEBI" id="CHEBI:36438"/>
        <dbReference type="ChEBI" id="CHEBI:57411"/>
        <dbReference type="EC" id="5.3.99.6"/>
    </reaction>
</comment>
<organism evidence="6 7">
    <name type="scientific">Stigmatella aurantiaca (strain DW4/3-1)</name>
    <dbReference type="NCBI Taxonomy" id="378806"/>
    <lineage>
        <taxon>Bacteria</taxon>
        <taxon>Pseudomonadati</taxon>
        <taxon>Myxococcota</taxon>
        <taxon>Myxococcia</taxon>
        <taxon>Myxococcales</taxon>
        <taxon>Cystobacterineae</taxon>
        <taxon>Archangiaceae</taxon>
        <taxon>Stigmatella</taxon>
    </lineage>
</organism>
<evidence type="ECO:0000313" key="7">
    <source>
        <dbReference type="Proteomes" id="UP000001351"/>
    </source>
</evidence>
<dbReference type="Gene3D" id="2.40.480.10">
    <property type="entry name" value="Allene oxide cyclase-like"/>
    <property type="match status" value="1"/>
</dbReference>
<sequence>MLGGSPGGDMRGAVRRFGAGLVLCAALAGCGDEDGGEGLQTRTLRLVERAETDAVADLEPSGDSAGDVLTFVNPLFDEANTAQVGTDQGYCVRVQAGASWECTWTAFLDDGQLTVAGPFYDTRDSTLAITGGTGAFQGAHGQMRLEFRDPQGKAFNFIYEVLLAD</sequence>
<dbReference type="EC" id="5.3.99.6" evidence="2"/>
<dbReference type="HOGENOM" id="CLU_1609786_0_0_7"/>
<dbReference type="SUPFAM" id="SSF141493">
    <property type="entry name" value="Allene oxide cyclase-like"/>
    <property type="match status" value="1"/>
</dbReference>
<dbReference type="InterPro" id="IPR009410">
    <property type="entry name" value="Allene_ox_cyc"/>
</dbReference>
<dbReference type="EMBL" id="CP002271">
    <property type="protein sequence ID" value="ADO73769.1"/>
    <property type="molecule type" value="Genomic_DNA"/>
</dbReference>
<dbReference type="PANTHER" id="PTHR31843">
    <property type="entry name" value="ALLENE OXIDE CYCLASE 4, CHLOROPLASTIC"/>
    <property type="match status" value="1"/>
</dbReference>
<dbReference type="InterPro" id="IPR034871">
    <property type="entry name" value="Allene_oxi_cyc_sf"/>
</dbReference>
<dbReference type="PANTHER" id="PTHR31843:SF11">
    <property type="entry name" value="ALLENE OXIDE CYCLASE 4, CHLOROPLASTIC"/>
    <property type="match status" value="1"/>
</dbReference>
<evidence type="ECO:0000256" key="4">
    <source>
        <dbReference type="ARBA" id="ARBA00023235"/>
    </source>
</evidence>
<evidence type="ECO:0000256" key="3">
    <source>
        <dbReference type="ARBA" id="ARBA00022946"/>
    </source>
</evidence>
<dbReference type="KEGG" id="sur:STAUR_6009"/>
<reference evidence="6 7" key="1">
    <citation type="journal article" date="2011" name="Mol. Biol. Evol.">
        <title>Comparative genomic analysis of fruiting body formation in Myxococcales.</title>
        <authorList>
            <person name="Huntley S."/>
            <person name="Hamann N."/>
            <person name="Wegener-Feldbrugge S."/>
            <person name="Treuner-Lange A."/>
            <person name="Kube M."/>
            <person name="Reinhardt R."/>
            <person name="Klages S."/>
            <person name="Muller R."/>
            <person name="Ronning C.M."/>
            <person name="Nierman W.C."/>
            <person name="Sogaard-Andersen L."/>
        </authorList>
    </citation>
    <scope>NUCLEOTIDE SEQUENCE [LARGE SCALE GENOMIC DNA]</scope>
    <source>
        <strain evidence="6 7">DW4/3-1</strain>
    </source>
</reference>
<keyword evidence="3" id="KW-0809">Transit peptide</keyword>
<dbReference type="Proteomes" id="UP000001351">
    <property type="component" value="Chromosome"/>
</dbReference>
<dbReference type="eggNOG" id="ENOG5032XUP">
    <property type="taxonomic scope" value="Bacteria"/>
</dbReference>
<dbReference type="STRING" id="378806.STAUR_6009"/>